<comment type="caution">
    <text evidence="1">The sequence shown here is derived from an EMBL/GenBank/DDBJ whole genome shotgun (WGS) entry which is preliminary data.</text>
</comment>
<evidence type="ECO:0008006" key="3">
    <source>
        <dbReference type="Google" id="ProtNLM"/>
    </source>
</evidence>
<accession>A0A917LF56</accession>
<sequence>MPGFFWRMRDFLKAPDRQPNNIIAGRDGKLYEIRDSLVGRLVLHRPLLPSLDDIHEGFEYRLPKIPGELLTTAISFFKAYCSESEQNEVMIQIFYDCRTNQYELDCPVQTVRWDSIIADCTQRFNDARYVQVLHIHSHNAMPAFFSTKDNADEKAYMLYAVVGGLLNEMPEVKLRVGARGQFLELPIGYIFDQPDLQAENAYPDGWHQRVHKDNSAGYEYDMETMIPLMYKYWIAESGEQEIYEDAVINHSFPKPHAKHLVEQIKGTDLDGFIRDCGEAWESYVNDMSEE</sequence>
<gene>
    <name evidence="1" type="ORF">GCM10010916_38920</name>
</gene>
<dbReference type="AlphaFoldDB" id="A0A917LF56"/>
<dbReference type="EMBL" id="BMGR01000014">
    <property type="protein sequence ID" value="GGG18298.1"/>
    <property type="molecule type" value="Genomic_DNA"/>
</dbReference>
<evidence type="ECO:0000313" key="1">
    <source>
        <dbReference type="EMBL" id="GGG18298.1"/>
    </source>
</evidence>
<proteinExistence type="predicted"/>
<name>A0A917LF56_9BACL</name>
<reference evidence="1" key="2">
    <citation type="submission" date="2020-09" db="EMBL/GenBank/DDBJ databases">
        <authorList>
            <person name="Sun Q."/>
            <person name="Zhou Y."/>
        </authorList>
    </citation>
    <scope>NUCLEOTIDE SEQUENCE</scope>
    <source>
        <strain evidence="1">CGMCC 1.12987</strain>
    </source>
</reference>
<organism evidence="1 2">
    <name type="scientific">Paenibacillus abyssi</name>
    <dbReference type="NCBI Taxonomy" id="1340531"/>
    <lineage>
        <taxon>Bacteria</taxon>
        <taxon>Bacillati</taxon>
        <taxon>Bacillota</taxon>
        <taxon>Bacilli</taxon>
        <taxon>Bacillales</taxon>
        <taxon>Paenibacillaceae</taxon>
        <taxon>Paenibacillus</taxon>
    </lineage>
</organism>
<evidence type="ECO:0000313" key="2">
    <source>
        <dbReference type="Proteomes" id="UP000644756"/>
    </source>
</evidence>
<dbReference type="Proteomes" id="UP000644756">
    <property type="component" value="Unassembled WGS sequence"/>
</dbReference>
<dbReference type="RefSeq" id="WP_188532737.1">
    <property type="nucleotide sequence ID" value="NZ_BMGR01000014.1"/>
</dbReference>
<keyword evidence="2" id="KW-1185">Reference proteome</keyword>
<reference evidence="1" key="1">
    <citation type="journal article" date="2014" name="Int. J. Syst. Evol. Microbiol.">
        <title>Complete genome sequence of Corynebacterium casei LMG S-19264T (=DSM 44701T), isolated from a smear-ripened cheese.</title>
        <authorList>
            <consortium name="US DOE Joint Genome Institute (JGI-PGF)"/>
            <person name="Walter F."/>
            <person name="Albersmeier A."/>
            <person name="Kalinowski J."/>
            <person name="Ruckert C."/>
        </authorList>
    </citation>
    <scope>NUCLEOTIDE SEQUENCE</scope>
    <source>
        <strain evidence="1">CGMCC 1.12987</strain>
    </source>
</reference>
<protein>
    <recommendedName>
        <fullName evidence="3">JAB domain-containing protein</fullName>
    </recommendedName>
</protein>